<evidence type="ECO:0000313" key="10">
    <source>
        <dbReference type="EMBL" id="KAH7375047.1"/>
    </source>
</evidence>
<keyword evidence="3" id="KW-0274">FAD</keyword>
<evidence type="ECO:0000256" key="7">
    <source>
        <dbReference type="ARBA" id="ARBA00038878"/>
    </source>
</evidence>
<dbReference type="EC" id="1.1.99.2" evidence="7"/>
<dbReference type="PANTHER" id="PTHR43104:SF4">
    <property type="entry name" value="L-2-HYDROXYGLUTARATE DEHYDROGENASE, MITOCHONDRIAL"/>
    <property type="match status" value="1"/>
</dbReference>
<comment type="cofactor">
    <cofactor evidence="1">
        <name>FAD</name>
        <dbReference type="ChEBI" id="CHEBI:57692"/>
    </cofactor>
</comment>
<dbReference type="GO" id="GO:0047545">
    <property type="term" value="F:(S)-2-hydroxyglutarate dehydrogenase activity"/>
    <property type="evidence" value="ECO:0007669"/>
    <property type="project" value="UniProtKB-EC"/>
</dbReference>
<evidence type="ECO:0000313" key="11">
    <source>
        <dbReference type="Proteomes" id="UP000813385"/>
    </source>
</evidence>
<dbReference type="PANTHER" id="PTHR43104">
    <property type="entry name" value="L-2-HYDROXYGLUTARATE DEHYDROGENASE, MITOCHONDRIAL"/>
    <property type="match status" value="1"/>
</dbReference>
<dbReference type="OrthoDB" id="498204at2759"/>
<dbReference type="AlphaFoldDB" id="A0A8K0X7Q1"/>
<evidence type="ECO:0000256" key="3">
    <source>
        <dbReference type="ARBA" id="ARBA00022827"/>
    </source>
</evidence>
<dbReference type="Pfam" id="PF01266">
    <property type="entry name" value="DAO"/>
    <property type="match status" value="1"/>
</dbReference>
<evidence type="ECO:0000259" key="9">
    <source>
        <dbReference type="Pfam" id="PF01266"/>
    </source>
</evidence>
<evidence type="ECO:0000256" key="1">
    <source>
        <dbReference type="ARBA" id="ARBA00001974"/>
    </source>
</evidence>
<evidence type="ECO:0000256" key="6">
    <source>
        <dbReference type="ARBA" id="ARBA00037941"/>
    </source>
</evidence>
<proteinExistence type="inferred from homology"/>
<comment type="similarity">
    <text evidence="6">Belongs to the L2HGDH family.</text>
</comment>
<keyword evidence="2" id="KW-0285">Flavoprotein</keyword>
<dbReference type="Proteomes" id="UP000813385">
    <property type="component" value="Unassembled WGS sequence"/>
</dbReference>
<reference evidence="10" key="1">
    <citation type="journal article" date="2021" name="Nat. Commun.">
        <title>Genetic determinants of endophytism in the Arabidopsis root mycobiome.</title>
        <authorList>
            <person name="Mesny F."/>
            <person name="Miyauchi S."/>
            <person name="Thiergart T."/>
            <person name="Pickel B."/>
            <person name="Atanasova L."/>
            <person name="Karlsson M."/>
            <person name="Huettel B."/>
            <person name="Barry K.W."/>
            <person name="Haridas S."/>
            <person name="Chen C."/>
            <person name="Bauer D."/>
            <person name="Andreopoulos W."/>
            <person name="Pangilinan J."/>
            <person name="LaButti K."/>
            <person name="Riley R."/>
            <person name="Lipzen A."/>
            <person name="Clum A."/>
            <person name="Drula E."/>
            <person name="Henrissat B."/>
            <person name="Kohler A."/>
            <person name="Grigoriev I.V."/>
            <person name="Martin F.M."/>
            <person name="Hacquard S."/>
        </authorList>
    </citation>
    <scope>NUCLEOTIDE SEQUENCE</scope>
    <source>
        <strain evidence="10">MPI-CAGE-AT-0016</strain>
    </source>
</reference>
<evidence type="ECO:0000256" key="8">
    <source>
        <dbReference type="ARBA" id="ARBA00041137"/>
    </source>
</evidence>
<gene>
    <name evidence="10" type="ORF">B0T11DRAFT_5621</name>
</gene>
<protein>
    <recommendedName>
        <fullName evidence="8">L-2-hydroxyglutarate dehydrogenase, mitochondrial</fullName>
        <ecNumber evidence="7">1.1.99.2</ecNumber>
    </recommendedName>
</protein>
<dbReference type="Gene3D" id="3.50.50.60">
    <property type="entry name" value="FAD/NAD(P)-binding domain"/>
    <property type="match status" value="1"/>
</dbReference>
<sequence>MNKFLVRCESLNRVISSTAQRAAFSTTTARHADFTHVVIGGGVVGLATARHLTATDPSASTLLLERHAQVGTETSSRNSEVIHAGIYYGPGSLKTELCVRGRHLLYDFCRERRVAHRKTGKWLVAQNESQREALQKIHDLCTGADGRGGIDVPLRWVGAEEARRLEPAVRAAGGVLESPETGIVDSHGLMVALQGLFEEAGGTVALGSAVRAVEALGDKGSGGWSVTVADRETGEESTITAETVINAAGLGAAAVRNMFVSTKERRDTYYAKGNYFSYSGGAGAAPLRVGRLIYPAPEPGAAGLGTHLTLDLSGRIRFGPDVEWVSDPTDLAVSAERLPQAVEAIRRYLPGLNAEGLAPDYAGMRPKLSSREDYAAGRGQSDFVVEREPGYEGWVNLLGIESPGLTSSLAIAERVGRILYGR</sequence>
<evidence type="ECO:0000256" key="5">
    <source>
        <dbReference type="ARBA" id="ARBA00036066"/>
    </source>
</evidence>
<dbReference type="InterPro" id="IPR036188">
    <property type="entry name" value="FAD/NAD-bd_sf"/>
</dbReference>
<comment type="catalytic activity">
    <reaction evidence="5">
        <text>(S)-2-hydroxyglutarate + A = 2-oxoglutarate + AH2</text>
        <dbReference type="Rhea" id="RHEA:21252"/>
        <dbReference type="ChEBI" id="CHEBI:13193"/>
        <dbReference type="ChEBI" id="CHEBI:16782"/>
        <dbReference type="ChEBI" id="CHEBI:16810"/>
        <dbReference type="ChEBI" id="CHEBI:17499"/>
        <dbReference type="EC" id="1.1.99.2"/>
    </reaction>
</comment>
<name>A0A8K0X7Q1_9PEZI</name>
<evidence type="ECO:0000256" key="2">
    <source>
        <dbReference type="ARBA" id="ARBA00022630"/>
    </source>
</evidence>
<dbReference type="SUPFAM" id="SSF51905">
    <property type="entry name" value="FAD/NAD(P)-binding domain"/>
    <property type="match status" value="1"/>
</dbReference>
<feature type="domain" description="FAD dependent oxidoreductase" evidence="9">
    <location>
        <begin position="37"/>
        <end position="415"/>
    </location>
</feature>
<accession>A0A8K0X7Q1</accession>
<organism evidence="10 11">
    <name type="scientific">Plectosphaerella cucumerina</name>
    <dbReference type="NCBI Taxonomy" id="40658"/>
    <lineage>
        <taxon>Eukaryota</taxon>
        <taxon>Fungi</taxon>
        <taxon>Dikarya</taxon>
        <taxon>Ascomycota</taxon>
        <taxon>Pezizomycotina</taxon>
        <taxon>Sordariomycetes</taxon>
        <taxon>Hypocreomycetidae</taxon>
        <taxon>Glomerellales</taxon>
        <taxon>Plectosphaerellaceae</taxon>
        <taxon>Plectosphaerella</taxon>
    </lineage>
</organism>
<dbReference type="Gene3D" id="3.30.9.10">
    <property type="entry name" value="D-Amino Acid Oxidase, subunit A, domain 2"/>
    <property type="match status" value="1"/>
</dbReference>
<dbReference type="EMBL" id="JAGPXD010000001">
    <property type="protein sequence ID" value="KAH7375047.1"/>
    <property type="molecule type" value="Genomic_DNA"/>
</dbReference>
<keyword evidence="11" id="KW-1185">Reference proteome</keyword>
<comment type="caution">
    <text evidence="10">The sequence shown here is derived from an EMBL/GenBank/DDBJ whole genome shotgun (WGS) entry which is preliminary data.</text>
</comment>
<evidence type="ECO:0000256" key="4">
    <source>
        <dbReference type="ARBA" id="ARBA00023002"/>
    </source>
</evidence>
<keyword evidence="4" id="KW-0560">Oxidoreductase</keyword>
<dbReference type="InterPro" id="IPR006076">
    <property type="entry name" value="FAD-dep_OxRdtase"/>
</dbReference>